<evidence type="ECO:0000313" key="2">
    <source>
        <dbReference type="Proteomes" id="UP001060085"/>
    </source>
</evidence>
<proteinExistence type="predicted"/>
<keyword evidence="2" id="KW-1185">Reference proteome</keyword>
<sequence length="103" mass="12068">MPVQNSHPFHEDRYQGRPQVRGGRRGGLGGRGYNRPQEEFPRHEAWHEDNLYEEYGDNPNIGQAYYGGYNSNQQGDKSLDKIKWKMPSLKSESDPNVFLDWER</sequence>
<name>A0ACC0BF94_CATRO</name>
<dbReference type="EMBL" id="CM044703">
    <property type="protein sequence ID" value="KAI5671345.1"/>
    <property type="molecule type" value="Genomic_DNA"/>
</dbReference>
<evidence type="ECO:0000313" key="1">
    <source>
        <dbReference type="EMBL" id="KAI5671345.1"/>
    </source>
</evidence>
<comment type="caution">
    <text evidence="1">The sequence shown here is derived from an EMBL/GenBank/DDBJ whole genome shotgun (WGS) entry which is preliminary data.</text>
</comment>
<dbReference type="Proteomes" id="UP001060085">
    <property type="component" value="Linkage Group LG03"/>
</dbReference>
<reference evidence="2" key="1">
    <citation type="journal article" date="2023" name="Nat. Plants">
        <title>Single-cell RNA sequencing provides a high-resolution roadmap for understanding the multicellular compartmentation of specialized metabolism.</title>
        <authorList>
            <person name="Sun S."/>
            <person name="Shen X."/>
            <person name="Li Y."/>
            <person name="Li Y."/>
            <person name="Wang S."/>
            <person name="Li R."/>
            <person name="Zhang H."/>
            <person name="Shen G."/>
            <person name="Guo B."/>
            <person name="Wei J."/>
            <person name="Xu J."/>
            <person name="St-Pierre B."/>
            <person name="Chen S."/>
            <person name="Sun C."/>
        </authorList>
    </citation>
    <scope>NUCLEOTIDE SEQUENCE [LARGE SCALE GENOMIC DNA]</scope>
</reference>
<protein>
    <submittedName>
        <fullName evidence="1">Uncharacterized protein</fullName>
    </submittedName>
</protein>
<organism evidence="1 2">
    <name type="scientific">Catharanthus roseus</name>
    <name type="common">Madagascar periwinkle</name>
    <name type="synonym">Vinca rosea</name>
    <dbReference type="NCBI Taxonomy" id="4058"/>
    <lineage>
        <taxon>Eukaryota</taxon>
        <taxon>Viridiplantae</taxon>
        <taxon>Streptophyta</taxon>
        <taxon>Embryophyta</taxon>
        <taxon>Tracheophyta</taxon>
        <taxon>Spermatophyta</taxon>
        <taxon>Magnoliopsida</taxon>
        <taxon>eudicotyledons</taxon>
        <taxon>Gunneridae</taxon>
        <taxon>Pentapetalae</taxon>
        <taxon>asterids</taxon>
        <taxon>lamiids</taxon>
        <taxon>Gentianales</taxon>
        <taxon>Apocynaceae</taxon>
        <taxon>Rauvolfioideae</taxon>
        <taxon>Vinceae</taxon>
        <taxon>Catharanthinae</taxon>
        <taxon>Catharanthus</taxon>
    </lineage>
</organism>
<gene>
    <name evidence="1" type="ORF">M9H77_11709</name>
</gene>
<accession>A0ACC0BF94</accession>